<dbReference type="InterPro" id="IPR005625">
    <property type="entry name" value="PepSY-ass_TM"/>
</dbReference>
<dbReference type="Proteomes" id="UP000823617">
    <property type="component" value="Unassembled WGS sequence"/>
</dbReference>
<protein>
    <submittedName>
        <fullName evidence="3">PepSY domain-containing protein</fullName>
    </submittedName>
</protein>
<dbReference type="PANTHER" id="PTHR34219">
    <property type="entry name" value="IRON-REGULATED INNER MEMBRANE PROTEIN-RELATED"/>
    <property type="match status" value="1"/>
</dbReference>
<comment type="caution">
    <text evidence="3">The sequence shown here is derived from an EMBL/GenBank/DDBJ whole genome shotgun (WGS) entry which is preliminary data.</text>
</comment>
<reference evidence="3" key="2">
    <citation type="journal article" date="2021" name="PeerJ">
        <title>Extensive microbial diversity within the chicken gut microbiome revealed by metagenomics and culture.</title>
        <authorList>
            <person name="Gilroy R."/>
            <person name="Ravi A."/>
            <person name="Getino M."/>
            <person name="Pursley I."/>
            <person name="Horton D.L."/>
            <person name="Alikhan N.F."/>
            <person name="Baker D."/>
            <person name="Gharbi K."/>
            <person name="Hall N."/>
            <person name="Watson M."/>
            <person name="Adriaenssens E.M."/>
            <person name="Foster-Nyarko E."/>
            <person name="Jarju S."/>
            <person name="Secka A."/>
            <person name="Antonio M."/>
            <person name="Oren A."/>
            <person name="Chaudhuri R.R."/>
            <person name="La Ragione R."/>
            <person name="Hildebrand F."/>
            <person name="Pallen M.J."/>
        </authorList>
    </citation>
    <scope>NUCLEOTIDE SEQUENCE</scope>
    <source>
        <strain evidence="3">B1-3475</strain>
    </source>
</reference>
<feature type="transmembrane region" description="Helical" evidence="1">
    <location>
        <begin position="142"/>
        <end position="168"/>
    </location>
</feature>
<keyword evidence="1" id="KW-0472">Membrane</keyword>
<keyword evidence="1" id="KW-1133">Transmembrane helix</keyword>
<proteinExistence type="predicted"/>
<feature type="transmembrane region" description="Helical" evidence="1">
    <location>
        <begin position="12"/>
        <end position="32"/>
    </location>
</feature>
<dbReference type="PANTHER" id="PTHR34219:SF3">
    <property type="entry name" value="BLL7967 PROTEIN"/>
    <property type="match status" value="1"/>
</dbReference>
<evidence type="ECO:0000313" key="4">
    <source>
        <dbReference type="Proteomes" id="UP000823617"/>
    </source>
</evidence>
<reference evidence="3" key="1">
    <citation type="submission" date="2020-10" db="EMBL/GenBank/DDBJ databases">
        <authorList>
            <person name="Gilroy R."/>
        </authorList>
    </citation>
    <scope>NUCLEOTIDE SEQUENCE</scope>
    <source>
        <strain evidence="3">B1-3475</strain>
    </source>
</reference>
<keyword evidence="1" id="KW-0812">Transmembrane</keyword>
<feature type="transmembrane region" description="Helical" evidence="1">
    <location>
        <begin position="189"/>
        <end position="217"/>
    </location>
</feature>
<sequence>MRKIFLKIHLWLSVPFGLIITLVCFSGAMLVFEKEISEAACRKMYFTGVPEDSRQVTLTVDSAAAIVRSTLPEGIGVTGVTVSSDPERTWKVGLSKPRRAAVYVDQYTGQITGRYERAPFFSFMFRLHRWLLDSMKPGETVFWGKLIVGTSTLMLVIVLVSGAVIWWPRTRKALSGRLKVNVRRGWKKFLYDLHVAGGIYAFVFLLALALTGLTWSFQWYRTGFYSLFGAESASGTSSDHGLHALDSDASAAVTDIWDKVVKNLAGKNPGYASITVSDGSASVSFGRLGNRRAADRYVFDPSTGEITGAALYKDAARTAKVSGWVYSVHTGSWGGVLTKVLTFLAALLGATLPLTGYWMWLKKRRIRHQQHRIHHQ</sequence>
<feature type="domain" description="PepSY" evidence="2">
    <location>
        <begin position="58"/>
        <end position="114"/>
    </location>
</feature>
<dbReference type="Pfam" id="PF03929">
    <property type="entry name" value="PepSY_TM"/>
    <property type="match status" value="1"/>
</dbReference>
<dbReference type="Pfam" id="PF03413">
    <property type="entry name" value="PepSY"/>
    <property type="match status" value="1"/>
</dbReference>
<evidence type="ECO:0000256" key="1">
    <source>
        <dbReference type="SAM" id="Phobius"/>
    </source>
</evidence>
<name>A0A9D9MZL9_9BACT</name>
<dbReference type="EMBL" id="JADIMK010000039">
    <property type="protein sequence ID" value="MBO8455521.1"/>
    <property type="molecule type" value="Genomic_DNA"/>
</dbReference>
<dbReference type="AlphaFoldDB" id="A0A9D9MZL9"/>
<dbReference type="InterPro" id="IPR025711">
    <property type="entry name" value="PepSY"/>
</dbReference>
<evidence type="ECO:0000259" key="2">
    <source>
        <dbReference type="Pfam" id="PF03413"/>
    </source>
</evidence>
<accession>A0A9D9MZL9</accession>
<feature type="transmembrane region" description="Helical" evidence="1">
    <location>
        <begin position="340"/>
        <end position="360"/>
    </location>
</feature>
<gene>
    <name evidence="3" type="ORF">IAC08_03850</name>
</gene>
<evidence type="ECO:0000313" key="3">
    <source>
        <dbReference type="EMBL" id="MBO8455521.1"/>
    </source>
</evidence>
<organism evidence="3 4">
    <name type="scientific">Candidatus Cryptobacteroides intestinigallinarum</name>
    <dbReference type="NCBI Taxonomy" id="2840767"/>
    <lineage>
        <taxon>Bacteria</taxon>
        <taxon>Pseudomonadati</taxon>
        <taxon>Bacteroidota</taxon>
        <taxon>Bacteroidia</taxon>
        <taxon>Bacteroidales</taxon>
        <taxon>Candidatus Cryptobacteroides</taxon>
    </lineage>
</organism>